<dbReference type="Proteomes" id="UP001497516">
    <property type="component" value="Chromosome 6"/>
</dbReference>
<feature type="compositionally biased region" description="Basic and acidic residues" evidence="1">
    <location>
        <begin position="39"/>
        <end position="48"/>
    </location>
</feature>
<evidence type="ECO:0000313" key="3">
    <source>
        <dbReference type="Proteomes" id="UP001497516"/>
    </source>
</evidence>
<feature type="region of interest" description="Disordered" evidence="1">
    <location>
        <begin position="39"/>
        <end position="61"/>
    </location>
</feature>
<name>A0AAV2FKC5_9ROSI</name>
<keyword evidence="3" id="KW-1185">Reference proteome</keyword>
<gene>
    <name evidence="2" type="ORF">LTRI10_LOCUS38190</name>
</gene>
<protein>
    <submittedName>
        <fullName evidence="2">Uncharacterized protein</fullName>
    </submittedName>
</protein>
<evidence type="ECO:0000313" key="2">
    <source>
        <dbReference type="EMBL" id="CAL1397925.1"/>
    </source>
</evidence>
<accession>A0AAV2FKC5</accession>
<dbReference type="EMBL" id="OZ034819">
    <property type="protein sequence ID" value="CAL1397925.1"/>
    <property type="molecule type" value="Genomic_DNA"/>
</dbReference>
<organism evidence="2 3">
    <name type="scientific">Linum trigynum</name>
    <dbReference type="NCBI Taxonomy" id="586398"/>
    <lineage>
        <taxon>Eukaryota</taxon>
        <taxon>Viridiplantae</taxon>
        <taxon>Streptophyta</taxon>
        <taxon>Embryophyta</taxon>
        <taxon>Tracheophyta</taxon>
        <taxon>Spermatophyta</taxon>
        <taxon>Magnoliopsida</taxon>
        <taxon>eudicotyledons</taxon>
        <taxon>Gunneridae</taxon>
        <taxon>Pentapetalae</taxon>
        <taxon>rosids</taxon>
        <taxon>fabids</taxon>
        <taxon>Malpighiales</taxon>
        <taxon>Linaceae</taxon>
        <taxon>Linum</taxon>
    </lineage>
</organism>
<reference evidence="2 3" key="1">
    <citation type="submission" date="2024-04" db="EMBL/GenBank/DDBJ databases">
        <authorList>
            <person name="Fracassetti M."/>
        </authorList>
    </citation>
    <scope>NUCLEOTIDE SEQUENCE [LARGE SCALE GENOMIC DNA]</scope>
</reference>
<proteinExistence type="predicted"/>
<evidence type="ECO:0000256" key="1">
    <source>
        <dbReference type="SAM" id="MobiDB-lite"/>
    </source>
</evidence>
<dbReference type="AlphaFoldDB" id="A0AAV2FKC5"/>
<sequence length="108" mass="11673">MSYEYFFSFLLQPSHGDAGVSSEGRHAVASLGMVDVVELRRDPGEKNESSSGAENPFPQRLAREGIGQVSRVLGVADCGSQEAHLRDDEEHPAEVAPTANCNKIMVDN</sequence>